<dbReference type="Proteomes" id="UP000325902">
    <property type="component" value="Unassembled WGS sequence"/>
</dbReference>
<evidence type="ECO:0000256" key="1">
    <source>
        <dbReference type="SAM" id="SignalP"/>
    </source>
</evidence>
<protein>
    <recommendedName>
        <fullName evidence="4">Cell wall protein phiA</fullName>
    </recommendedName>
</protein>
<name>A0A5N5DDF0_9PEZI</name>
<dbReference type="EMBL" id="VCHE01000029">
    <property type="protein sequence ID" value="KAB2575886.1"/>
    <property type="molecule type" value="Genomic_DNA"/>
</dbReference>
<feature type="chain" id="PRO_5024995237" description="Cell wall protein phiA" evidence="1">
    <location>
        <begin position="17"/>
        <end position="178"/>
    </location>
</feature>
<dbReference type="OrthoDB" id="5207389at2759"/>
<evidence type="ECO:0000313" key="3">
    <source>
        <dbReference type="Proteomes" id="UP000325902"/>
    </source>
</evidence>
<keyword evidence="3" id="KW-1185">Reference proteome</keyword>
<proteinExistence type="predicted"/>
<organism evidence="2 3">
    <name type="scientific">Lasiodiplodia theobromae</name>
    <dbReference type="NCBI Taxonomy" id="45133"/>
    <lineage>
        <taxon>Eukaryota</taxon>
        <taxon>Fungi</taxon>
        <taxon>Dikarya</taxon>
        <taxon>Ascomycota</taxon>
        <taxon>Pezizomycotina</taxon>
        <taxon>Dothideomycetes</taxon>
        <taxon>Dothideomycetes incertae sedis</taxon>
        <taxon>Botryosphaeriales</taxon>
        <taxon>Botryosphaeriaceae</taxon>
        <taxon>Lasiodiplodia</taxon>
    </lineage>
</organism>
<evidence type="ECO:0008006" key="4">
    <source>
        <dbReference type="Google" id="ProtNLM"/>
    </source>
</evidence>
<dbReference type="AlphaFoldDB" id="A0A5N5DDF0"/>
<reference evidence="2 3" key="1">
    <citation type="journal article" date="2019" name="Sci. Rep.">
        <title>A multi-omics analysis of the grapevine pathogen Lasiodiplodia theobromae reveals that temperature affects the expression of virulence- and pathogenicity-related genes.</title>
        <authorList>
            <person name="Felix C."/>
            <person name="Meneses R."/>
            <person name="Goncalves M.F.M."/>
            <person name="Tilleman L."/>
            <person name="Duarte A.S."/>
            <person name="Jorrin-Novo J.V."/>
            <person name="Van de Peer Y."/>
            <person name="Deforce D."/>
            <person name="Van Nieuwerburgh F."/>
            <person name="Esteves A.C."/>
            <person name="Alves A."/>
        </authorList>
    </citation>
    <scope>NUCLEOTIDE SEQUENCE [LARGE SCALE GENOMIC DNA]</scope>
    <source>
        <strain evidence="2 3">LA-SOL3</strain>
    </source>
</reference>
<accession>A0A5N5DDF0</accession>
<evidence type="ECO:0000313" key="2">
    <source>
        <dbReference type="EMBL" id="KAB2575886.1"/>
    </source>
</evidence>
<keyword evidence="1" id="KW-0732">Signal</keyword>
<sequence>MKTFAILAASIAYAGAAPLATDSETFKLIASAPGTPINARYLTVNNGFFYVGKETNSTCGNIAPIFEGGDAGWLAIFGDGKENQQQAFVDISGAADGAFSYSHPADGQMNAEQISDKFERTADGDILYDGSNWLACPQAAGEYMIFADKAFDAPRDKCTTLDIQTKKVRTPKVACIFQ</sequence>
<feature type="signal peptide" evidence="1">
    <location>
        <begin position="1"/>
        <end position="16"/>
    </location>
</feature>
<gene>
    <name evidence="2" type="ORF">DBV05_g5506</name>
</gene>
<comment type="caution">
    <text evidence="2">The sequence shown here is derived from an EMBL/GenBank/DDBJ whole genome shotgun (WGS) entry which is preliminary data.</text>
</comment>